<comment type="caution">
    <text evidence="4">The sequence shown here is derived from an EMBL/GenBank/DDBJ whole genome shotgun (WGS) entry which is preliminary data.</text>
</comment>
<dbReference type="PIRSF" id="PIRSF014972">
    <property type="entry name" value="FlK"/>
    <property type="match status" value="1"/>
</dbReference>
<feature type="binding site" evidence="2">
    <location>
        <position position="116"/>
    </location>
    <ligand>
        <name>substrate</name>
    </ligand>
</feature>
<evidence type="ECO:0000313" key="5">
    <source>
        <dbReference type="Proteomes" id="UP000014923"/>
    </source>
</evidence>
<organism evidence="4 5">
    <name type="scientific">Thermobrachium celere DSM 8682</name>
    <dbReference type="NCBI Taxonomy" id="941824"/>
    <lineage>
        <taxon>Bacteria</taxon>
        <taxon>Bacillati</taxon>
        <taxon>Bacillota</taxon>
        <taxon>Clostridia</taxon>
        <taxon>Eubacteriales</taxon>
        <taxon>Clostridiaceae</taxon>
        <taxon>Thermobrachium</taxon>
    </lineage>
</organism>
<dbReference type="Proteomes" id="UP000014923">
    <property type="component" value="Unassembled WGS sequence"/>
</dbReference>
<dbReference type="GO" id="GO:0016746">
    <property type="term" value="F:acyltransferase activity"/>
    <property type="evidence" value="ECO:0007669"/>
    <property type="project" value="UniProtKB-KW"/>
</dbReference>
<feature type="active site" evidence="1">
    <location>
        <position position="72"/>
    </location>
</feature>
<proteinExistence type="predicted"/>
<dbReference type="Gene3D" id="3.10.129.10">
    <property type="entry name" value="Hotdog Thioesterase"/>
    <property type="match status" value="1"/>
</dbReference>
<feature type="active site" evidence="1">
    <location>
        <position position="38"/>
    </location>
</feature>
<dbReference type="SUPFAM" id="SSF54637">
    <property type="entry name" value="Thioesterase/thiol ester dehydrase-isomerase"/>
    <property type="match status" value="1"/>
</dbReference>
<keyword evidence="4" id="KW-0012">Acyltransferase</keyword>
<dbReference type="InterPro" id="IPR029069">
    <property type="entry name" value="HotDog_dom_sf"/>
</dbReference>
<dbReference type="eggNOG" id="COG5496">
    <property type="taxonomic scope" value="Bacteria"/>
</dbReference>
<evidence type="ECO:0000313" key="4">
    <source>
        <dbReference type="EMBL" id="CDF59101.1"/>
    </source>
</evidence>
<feature type="binding site" evidence="2">
    <location>
        <position position="65"/>
    </location>
    <ligand>
        <name>CoA</name>
        <dbReference type="ChEBI" id="CHEBI:57287"/>
    </ligand>
</feature>
<feature type="active site" evidence="1">
    <location>
        <position position="46"/>
    </location>
</feature>
<keyword evidence="4" id="KW-0808">Transferase</keyword>
<dbReference type="HOGENOM" id="CLU_119426_0_1_9"/>
<protein>
    <submittedName>
        <fullName evidence="4">Dihydrolipoamide acyltransferase</fullName>
    </submittedName>
</protein>
<feature type="domain" description="Fluoroacetyl-CoA-specific thioesterase-like" evidence="3">
    <location>
        <begin position="21"/>
        <end position="120"/>
    </location>
</feature>
<evidence type="ECO:0000259" key="3">
    <source>
        <dbReference type="Pfam" id="PF22636"/>
    </source>
</evidence>
<dbReference type="InterPro" id="IPR025540">
    <property type="entry name" value="FlK"/>
</dbReference>
<evidence type="ECO:0000256" key="2">
    <source>
        <dbReference type="PIRSR" id="PIRSR014972-2"/>
    </source>
</evidence>
<dbReference type="InterPro" id="IPR054485">
    <property type="entry name" value="FlK-like_dom"/>
</dbReference>
<feature type="binding site" evidence="2">
    <location>
        <position position="65"/>
    </location>
    <ligand>
        <name>substrate</name>
    </ligand>
</feature>
<accession>R7RUE8</accession>
<gene>
    <name evidence="4" type="ORF">TCEL_02169</name>
</gene>
<sequence length="136" mass="15067">MIKVKEIRVGKRHIVERVAEPKDSAINYASGGVDVYSTPAMIGLMECAAKECLDEFLDEGYSTVGISLNIKHLAATPIGMKVRAEAEIVAVEGKKVVFKVEAFDEVEKIGEGIHERYIVDINKFISRVNNKNSKEE</sequence>
<keyword evidence="5" id="KW-1185">Reference proteome</keyword>
<dbReference type="Pfam" id="PF22636">
    <property type="entry name" value="FlK"/>
    <property type="match status" value="1"/>
</dbReference>
<evidence type="ECO:0000256" key="1">
    <source>
        <dbReference type="PIRSR" id="PIRSR014972-1"/>
    </source>
</evidence>
<dbReference type="AlphaFoldDB" id="R7RUE8"/>
<reference evidence="4" key="1">
    <citation type="submission" date="2013-03" db="EMBL/GenBank/DDBJ databases">
        <title>Draft genome sequence of the hydrogen-ethanol-producing anaerobic alkalithermophilic Caloramator celere.</title>
        <authorList>
            <person name="Ciranna A."/>
            <person name="Larjo A."/>
            <person name="Kivisto A."/>
            <person name="Santala V."/>
            <person name="Roos C."/>
            <person name="Karp M."/>
        </authorList>
    </citation>
    <scope>NUCLEOTIDE SEQUENCE [LARGE SCALE GENOMIC DNA]</scope>
    <source>
        <strain evidence="4">DSM 8682</strain>
    </source>
</reference>
<name>R7RUE8_9CLOT</name>
<dbReference type="PANTHER" id="PTHR36934">
    <property type="entry name" value="BLR0278 PROTEIN"/>
    <property type="match status" value="1"/>
</dbReference>
<dbReference type="EMBL" id="CAVN010000111">
    <property type="protein sequence ID" value="CDF59101.1"/>
    <property type="molecule type" value="Genomic_DNA"/>
</dbReference>
<dbReference type="PANTHER" id="PTHR36934:SF1">
    <property type="entry name" value="THIOESTERASE DOMAIN-CONTAINING PROTEIN"/>
    <property type="match status" value="1"/>
</dbReference>